<evidence type="ECO:0000256" key="1">
    <source>
        <dbReference type="SAM" id="MobiDB-lite"/>
    </source>
</evidence>
<dbReference type="EMBL" id="UGRI01000001">
    <property type="protein sequence ID" value="SUA24341.1"/>
    <property type="molecule type" value="Genomic_DNA"/>
</dbReference>
<gene>
    <name evidence="3" type="ORF">NCTC11421_02338</name>
</gene>
<proteinExistence type="predicted"/>
<evidence type="ECO:0000313" key="3">
    <source>
        <dbReference type="EMBL" id="SUA24341.1"/>
    </source>
</evidence>
<name>A0A378VYT2_NEIGO</name>
<dbReference type="Pfam" id="PF07238">
    <property type="entry name" value="PilZ"/>
    <property type="match status" value="1"/>
</dbReference>
<feature type="compositionally biased region" description="Basic and acidic residues" evidence="1">
    <location>
        <begin position="80"/>
        <end position="91"/>
    </location>
</feature>
<sequence length="122" mass="13954">MMSLQLKDMNLLYSSYMPFLEHGGLFVQTDDVFSIGDDILLAVEILNFPKLFLPTKVAWINPASTSSKPKGWGWHSQTRKLPESQRPDRSRTGQHNQRQQTYVYHVTLCISSIRTATSILKV</sequence>
<feature type="region of interest" description="Disordered" evidence="1">
    <location>
        <begin position="64"/>
        <end position="98"/>
    </location>
</feature>
<dbReference type="AlphaFoldDB" id="A0A378VYT2"/>
<reference evidence="3" key="1">
    <citation type="submission" date="2018-06" db="EMBL/GenBank/DDBJ databases">
        <authorList>
            <consortium name="Pathogen Informatics"/>
            <person name="Doyle S."/>
        </authorList>
    </citation>
    <scope>NUCLEOTIDE SEQUENCE [LARGE SCALE GENOMIC DNA]</scope>
    <source>
        <strain evidence="3">NCTC11421</strain>
    </source>
</reference>
<organism evidence="3">
    <name type="scientific">Neisseria gonorrhoeae</name>
    <dbReference type="NCBI Taxonomy" id="485"/>
    <lineage>
        <taxon>Bacteria</taxon>
        <taxon>Pseudomonadati</taxon>
        <taxon>Pseudomonadota</taxon>
        <taxon>Betaproteobacteria</taxon>
        <taxon>Neisseriales</taxon>
        <taxon>Neisseriaceae</taxon>
        <taxon>Neisseria</taxon>
    </lineage>
</organism>
<dbReference type="Gene3D" id="2.40.10.220">
    <property type="entry name" value="predicted glycosyltransferase like domains"/>
    <property type="match status" value="1"/>
</dbReference>
<accession>A0A378VYT2</accession>
<evidence type="ECO:0000259" key="2">
    <source>
        <dbReference type="Pfam" id="PF07238"/>
    </source>
</evidence>
<dbReference type="InterPro" id="IPR009875">
    <property type="entry name" value="PilZ_domain"/>
</dbReference>
<dbReference type="GO" id="GO:0035438">
    <property type="term" value="F:cyclic-di-GMP binding"/>
    <property type="evidence" value="ECO:0007669"/>
    <property type="project" value="InterPro"/>
</dbReference>
<feature type="domain" description="PilZ" evidence="2">
    <location>
        <begin position="4"/>
        <end position="67"/>
    </location>
</feature>
<protein>
    <submittedName>
        <fullName evidence="3">Type 4 pilus biogenesis protein</fullName>
    </submittedName>
</protein>